<keyword evidence="5 7" id="KW-0472">Membrane</keyword>
<organism evidence="8 9">
    <name type="scientific">Dactylosporangium cerinum</name>
    <dbReference type="NCBI Taxonomy" id="1434730"/>
    <lineage>
        <taxon>Bacteria</taxon>
        <taxon>Bacillati</taxon>
        <taxon>Actinomycetota</taxon>
        <taxon>Actinomycetes</taxon>
        <taxon>Micromonosporales</taxon>
        <taxon>Micromonosporaceae</taxon>
        <taxon>Dactylosporangium</taxon>
    </lineage>
</organism>
<dbReference type="Proteomes" id="UP001595912">
    <property type="component" value="Unassembled WGS sequence"/>
</dbReference>
<dbReference type="Pfam" id="PF03631">
    <property type="entry name" value="Virul_fac_BrkB"/>
    <property type="match status" value="1"/>
</dbReference>
<dbReference type="InterPro" id="IPR017039">
    <property type="entry name" value="Virul_fac_BrkB"/>
</dbReference>
<keyword evidence="4 7" id="KW-1133">Transmembrane helix</keyword>
<keyword evidence="2" id="KW-1003">Cell membrane</keyword>
<feature type="transmembrane region" description="Helical" evidence="7">
    <location>
        <begin position="49"/>
        <end position="72"/>
    </location>
</feature>
<feature type="transmembrane region" description="Helical" evidence="7">
    <location>
        <begin position="110"/>
        <end position="133"/>
    </location>
</feature>
<feature type="transmembrane region" description="Helical" evidence="7">
    <location>
        <begin position="154"/>
        <end position="179"/>
    </location>
</feature>
<evidence type="ECO:0000256" key="2">
    <source>
        <dbReference type="ARBA" id="ARBA00022475"/>
    </source>
</evidence>
<feature type="transmembrane region" description="Helical" evidence="7">
    <location>
        <begin position="265"/>
        <end position="287"/>
    </location>
</feature>
<dbReference type="PANTHER" id="PTHR30213">
    <property type="entry name" value="INNER MEMBRANE PROTEIN YHJD"/>
    <property type="match status" value="1"/>
</dbReference>
<name>A0ABV9WC44_9ACTN</name>
<protein>
    <submittedName>
        <fullName evidence="8">YihY/virulence factor BrkB family protein</fullName>
    </submittedName>
</protein>
<evidence type="ECO:0000313" key="8">
    <source>
        <dbReference type="EMBL" id="MFC5005624.1"/>
    </source>
</evidence>
<evidence type="ECO:0000256" key="7">
    <source>
        <dbReference type="SAM" id="Phobius"/>
    </source>
</evidence>
<dbReference type="RefSeq" id="WP_380126263.1">
    <property type="nucleotide sequence ID" value="NZ_JBHSIU010000085.1"/>
</dbReference>
<gene>
    <name evidence="8" type="ORF">ACFPIJ_48350</name>
</gene>
<feature type="compositionally biased region" description="Basic and acidic residues" evidence="6">
    <location>
        <begin position="305"/>
        <end position="337"/>
    </location>
</feature>
<evidence type="ECO:0000313" key="9">
    <source>
        <dbReference type="Proteomes" id="UP001595912"/>
    </source>
</evidence>
<comment type="caution">
    <text evidence="8">The sequence shown here is derived from an EMBL/GenBank/DDBJ whole genome shotgun (WGS) entry which is preliminary data.</text>
</comment>
<comment type="subcellular location">
    <subcellularLocation>
        <location evidence="1">Cell membrane</location>
        <topology evidence="1">Multi-pass membrane protein</topology>
    </subcellularLocation>
</comment>
<accession>A0ABV9WC44</accession>
<evidence type="ECO:0000256" key="5">
    <source>
        <dbReference type="ARBA" id="ARBA00023136"/>
    </source>
</evidence>
<proteinExistence type="predicted"/>
<sequence length="337" mass="36550">MAQDDESGPQLDNPPSRLSQLTKRSWIDVLKRTVKEFNDDNLTDWAAALTYYGVLSIFPGILVLLAVSGMLLTDTTQDAVIRNAQELFPKSVAEPVTGAVDELKQGSGSAGFLAIVGLLGALWTASGYVGAFIRAANAIYDVPEGRPIWKVLPIRLGVTVVVGVLISVAAMSIVFTGRFAEKVGGWIGLSQQAVQIWDIAKWPVLLLIVLLILAVLYWASPNARQTGFRWVTPGGGLAVFIWLAASAGFAIYVSNFSSYNKTYGTLGGIIAFLVWLWISNIAILLGAEFDAELERGRAIQGGMPQEKEPFIPLRDASKVKDDRDPDLKATEDRDPDL</sequence>
<evidence type="ECO:0000256" key="4">
    <source>
        <dbReference type="ARBA" id="ARBA00022989"/>
    </source>
</evidence>
<feature type="region of interest" description="Disordered" evidence="6">
    <location>
        <begin position="303"/>
        <end position="337"/>
    </location>
</feature>
<dbReference type="EMBL" id="JBHSIU010000085">
    <property type="protein sequence ID" value="MFC5005624.1"/>
    <property type="molecule type" value="Genomic_DNA"/>
</dbReference>
<feature type="transmembrane region" description="Helical" evidence="7">
    <location>
        <begin position="230"/>
        <end position="253"/>
    </location>
</feature>
<evidence type="ECO:0000256" key="3">
    <source>
        <dbReference type="ARBA" id="ARBA00022692"/>
    </source>
</evidence>
<evidence type="ECO:0000256" key="6">
    <source>
        <dbReference type="SAM" id="MobiDB-lite"/>
    </source>
</evidence>
<dbReference type="PANTHER" id="PTHR30213:SF0">
    <property type="entry name" value="UPF0761 MEMBRANE PROTEIN YIHY"/>
    <property type="match status" value="1"/>
</dbReference>
<feature type="transmembrane region" description="Helical" evidence="7">
    <location>
        <begin position="199"/>
        <end position="218"/>
    </location>
</feature>
<keyword evidence="3 7" id="KW-0812">Transmembrane</keyword>
<reference evidence="9" key="1">
    <citation type="journal article" date="2019" name="Int. J. Syst. Evol. Microbiol.">
        <title>The Global Catalogue of Microorganisms (GCM) 10K type strain sequencing project: providing services to taxonomists for standard genome sequencing and annotation.</title>
        <authorList>
            <consortium name="The Broad Institute Genomics Platform"/>
            <consortium name="The Broad Institute Genome Sequencing Center for Infectious Disease"/>
            <person name="Wu L."/>
            <person name="Ma J."/>
        </authorList>
    </citation>
    <scope>NUCLEOTIDE SEQUENCE [LARGE SCALE GENOMIC DNA]</scope>
    <source>
        <strain evidence="9">CGMCC 4.7152</strain>
    </source>
</reference>
<dbReference type="NCBIfam" id="TIGR00765">
    <property type="entry name" value="yihY_not_rbn"/>
    <property type="match status" value="1"/>
</dbReference>
<dbReference type="PIRSF" id="PIRSF035875">
    <property type="entry name" value="RNase_BN"/>
    <property type="match status" value="1"/>
</dbReference>
<keyword evidence="9" id="KW-1185">Reference proteome</keyword>
<evidence type="ECO:0000256" key="1">
    <source>
        <dbReference type="ARBA" id="ARBA00004651"/>
    </source>
</evidence>